<comment type="caution">
    <text evidence="2">The sequence shown here is derived from an EMBL/GenBank/DDBJ whole genome shotgun (WGS) entry which is preliminary data.</text>
</comment>
<dbReference type="RefSeq" id="WP_148768353.1">
    <property type="nucleotide sequence ID" value="NZ_VSRQ01000016.1"/>
</dbReference>
<gene>
    <name evidence="2" type="ORF">FXF68_41655</name>
</gene>
<evidence type="ECO:0000313" key="2">
    <source>
        <dbReference type="EMBL" id="TYK42686.1"/>
    </source>
</evidence>
<evidence type="ECO:0000256" key="1">
    <source>
        <dbReference type="SAM" id="MobiDB-lite"/>
    </source>
</evidence>
<dbReference type="AlphaFoldDB" id="A0A5D3F4H0"/>
<proteinExistence type="predicted"/>
<sequence length="424" mass="45790">MTDARALLENGDIAGLIRHLRFNAESMDLGEIARLMATAADRSGFDDLREAAGAMAARQGPQELYDFGYACIERGVAFLAIPALRAAIALLPDEPVLLMELVAALERENRHAEAVEALEPRVDALAPWPARYLLAHNALLAGDADRAEREAARLPPPDDADWAPARDRLARMLDRARAVRTVSPLDLKDLRGWQFTLGGGVLLTISPYGFDDGMTGRFAYTSDTFETCRRTLDRLRLVLDAAGRRPASVGLLPDRSSRVLGLAAARLFGLPAEPFDPARPDALVVAYDLNEAGLNEAAGLDGLWERAEGQVLFERATCWTDPPAVTADVSGLLHQVAKSPWGERLQVSPGGEPETVPPDERPAEELADEIVRALPEPDEDASDGAPPDPDDALAGFVRAVADRWPTGPRDALRSPGPVPSNRFA</sequence>
<accession>A0A5D3F4H0</accession>
<dbReference type="Proteomes" id="UP000323505">
    <property type="component" value="Unassembled WGS sequence"/>
</dbReference>
<protein>
    <recommendedName>
        <fullName evidence="4">Tetratricopeptide repeat protein</fullName>
    </recommendedName>
</protein>
<name>A0A5D3F4H0_9ACTN</name>
<reference evidence="2 3" key="1">
    <citation type="submission" date="2019-08" db="EMBL/GenBank/DDBJ databases">
        <title>Actinomadura sp. nov. CYP1-5 isolated from mountain soil.</title>
        <authorList>
            <person name="Songsumanus A."/>
            <person name="Kuncharoen N."/>
            <person name="Kudo T."/>
            <person name="Yuki M."/>
            <person name="Igarashi Y."/>
            <person name="Tanasupawat S."/>
        </authorList>
    </citation>
    <scope>NUCLEOTIDE SEQUENCE [LARGE SCALE GENOMIC DNA]</scope>
    <source>
        <strain evidence="2 3">CYP1-5</strain>
    </source>
</reference>
<organism evidence="2 3">
    <name type="scientific">Actinomadura decatromicini</name>
    <dbReference type="NCBI Taxonomy" id="2604572"/>
    <lineage>
        <taxon>Bacteria</taxon>
        <taxon>Bacillati</taxon>
        <taxon>Actinomycetota</taxon>
        <taxon>Actinomycetes</taxon>
        <taxon>Streptosporangiales</taxon>
        <taxon>Thermomonosporaceae</taxon>
        <taxon>Actinomadura</taxon>
    </lineage>
</organism>
<dbReference type="InterPro" id="IPR011990">
    <property type="entry name" value="TPR-like_helical_dom_sf"/>
</dbReference>
<feature type="region of interest" description="Disordered" evidence="1">
    <location>
        <begin position="343"/>
        <end position="424"/>
    </location>
</feature>
<evidence type="ECO:0000313" key="3">
    <source>
        <dbReference type="Proteomes" id="UP000323505"/>
    </source>
</evidence>
<dbReference type="Gene3D" id="1.25.40.10">
    <property type="entry name" value="Tetratricopeptide repeat domain"/>
    <property type="match status" value="1"/>
</dbReference>
<keyword evidence="3" id="KW-1185">Reference proteome</keyword>
<dbReference type="EMBL" id="VSRQ01000016">
    <property type="protein sequence ID" value="TYK42686.1"/>
    <property type="molecule type" value="Genomic_DNA"/>
</dbReference>
<evidence type="ECO:0008006" key="4">
    <source>
        <dbReference type="Google" id="ProtNLM"/>
    </source>
</evidence>